<keyword evidence="2" id="KW-0812">Transmembrane</keyword>
<feature type="compositionally biased region" description="Low complexity" evidence="1">
    <location>
        <begin position="169"/>
        <end position="195"/>
    </location>
</feature>
<proteinExistence type="predicted"/>
<keyword evidence="4" id="KW-1185">Reference proteome</keyword>
<protein>
    <recommendedName>
        <fullName evidence="5">Death ligand signal enhancer</fullName>
    </recommendedName>
</protein>
<dbReference type="InParanoid" id="A0A482XL76"/>
<dbReference type="Proteomes" id="UP000291343">
    <property type="component" value="Unassembled WGS sequence"/>
</dbReference>
<feature type="transmembrane region" description="Helical" evidence="2">
    <location>
        <begin position="93"/>
        <end position="115"/>
    </location>
</feature>
<dbReference type="SUPFAM" id="SSF81901">
    <property type="entry name" value="HCP-like"/>
    <property type="match status" value="1"/>
</dbReference>
<organism evidence="3 4">
    <name type="scientific">Laodelphax striatellus</name>
    <name type="common">Small brown planthopper</name>
    <name type="synonym">Delphax striatella</name>
    <dbReference type="NCBI Taxonomy" id="195883"/>
    <lineage>
        <taxon>Eukaryota</taxon>
        <taxon>Metazoa</taxon>
        <taxon>Ecdysozoa</taxon>
        <taxon>Arthropoda</taxon>
        <taxon>Hexapoda</taxon>
        <taxon>Insecta</taxon>
        <taxon>Pterygota</taxon>
        <taxon>Neoptera</taxon>
        <taxon>Paraneoptera</taxon>
        <taxon>Hemiptera</taxon>
        <taxon>Auchenorrhyncha</taxon>
        <taxon>Fulgoroidea</taxon>
        <taxon>Delphacidae</taxon>
        <taxon>Criomorphinae</taxon>
        <taxon>Laodelphax</taxon>
    </lineage>
</organism>
<dbReference type="InterPro" id="IPR006597">
    <property type="entry name" value="Sel1-like"/>
</dbReference>
<dbReference type="STRING" id="195883.A0A482XL76"/>
<feature type="compositionally biased region" description="Polar residues" evidence="1">
    <location>
        <begin position="17"/>
        <end position="33"/>
    </location>
</feature>
<gene>
    <name evidence="3" type="ORF">LSTR_LSTR012502</name>
</gene>
<accession>A0A482XL76</accession>
<name>A0A482XL76_LAOST</name>
<reference evidence="3 4" key="1">
    <citation type="journal article" date="2017" name="Gigascience">
        <title>Genome sequence of the small brown planthopper, Laodelphax striatellus.</title>
        <authorList>
            <person name="Zhu J."/>
            <person name="Jiang F."/>
            <person name="Wang X."/>
            <person name="Yang P."/>
            <person name="Bao Y."/>
            <person name="Zhao W."/>
            <person name="Wang W."/>
            <person name="Lu H."/>
            <person name="Wang Q."/>
            <person name="Cui N."/>
            <person name="Li J."/>
            <person name="Chen X."/>
            <person name="Luo L."/>
            <person name="Yu J."/>
            <person name="Kang L."/>
            <person name="Cui F."/>
        </authorList>
    </citation>
    <scope>NUCLEOTIDE SEQUENCE [LARGE SCALE GENOMIC DNA]</scope>
    <source>
        <strain evidence="3">Lst14</strain>
    </source>
</reference>
<dbReference type="OrthoDB" id="2384430at2759"/>
<feature type="region of interest" description="Disordered" evidence="1">
    <location>
        <begin position="352"/>
        <end position="375"/>
    </location>
</feature>
<feature type="region of interest" description="Disordered" evidence="1">
    <location>
        <begin position="407"/>
        <end position="432"/>
    </location>
</feature>
<dbReference type="Pfam" id="PF08238">
    <property type="entry name" value="Sel1"/>
    <property type="match status" value="3"/>
</dbReference>
<dbReference type="EMBL" id="QKKF02006307">
    <property type="protein sequence ID" value="RZF46427.1"/>
    <property type="molecule type" value="Genomic_DNA"/>
</dbReference>
<feature type="region of interest" description="Disordered" evidence="1">
    <location>
        <begin position="169"/>
        <end position="196"/>
    </location>
</feature>
<evidence type="ECO:0000313" key="4">
    <source>
        <dbReference type="Proteomes" id="UP000291343"/>
    </source>
</evidence>
<evidence type="ECO:0008006" key="5">
    <source>
        <dbReference type="Google" id="ProtNLM"/>
    </source>
</evidence>
<keyword evidence="2" id="KW-1133">Transmembrane helix</keyword>
<sequence>MWKTLARGLRAPFERSPWSNRTSGEQSTAPNNQENKFHLPCPFRLIPSLLEKCQTYPYLPFCPERKQNQQGADSEGRTDESCKNETFYQQPCGLLGAVGWSGVLVLGWTILQPWYRHDTIRRHQPKLHADVKQNVKGTQTVNLSRYQSLYRLLINPAFSQPILPAFSTTSASSSTPSSSSFSSSVDSQSSVSSSSLGEGSIDYFNVAKESSSPDRQLTPDEAFDQAAEEVRMIHERLMGASENRQGVACMSLSQNREAIEHFRVASQLQYAPAAFNLGQCYELGIGTEQDFTQAAHWYQKASDLGHPIAMYNLGVFYAHGWGGLVANSTHARNLFTRAAKLGQAEAQAALDLKASSRTTEQPPNAPPKNKSSFSTADFLDFPRIPKRNELEISVRQASSFARDCNRSSLPSLSSSFSSQTATTPSSASSSCDHSLSYTQQRIGAVKESTESLTDSTCSDDEWDLDSVLDRVNGNSATLYRLAVCYEKNPEEEQDPELVFKLYQMAADHGHEKAKRYLKVLEHHRKLGTLADFLEQRKRSRTCSSTSSDCALKN</sequence>
<dbReference type="PANTHER" id="PTHR45011">
    <property type="entry name" value="DAP3-BINDING CELL DEATH ENHANCER 1"/>
    <property type="match status" value="1"/>
</dbReference>
<dbReference type="SMR" id="A0A482XL76"/>
<dbReference type="AlphaFoldDB" id="A0A482XL76"/>
<comment type="caution">
    <text evidence="3">The sequence shown here is derived from an EMBL/GenBank/DDBJ whole genome shotgun (WGS) entry which is preliminary data.</text>
</comment>
<feature type="region of interest" description="Disordered" evidence="1">
    <location>
        <begin position="14"/>
        <end position="33"/>
    </location>
</feature>
<evidence type="ECO:0000256" key="1">
    <source>
        <dbReference type="SAM" id="MobiDB-lite"/>
    </source>
</evidence>
<evidence type="ECO:0000313" key="3">
    <source>
        <dbReference type="EMBL" id="RZF46427.1"/>
    </source>
</evidence>
<keyword evidence="2" id="KW-0472">Membrane</keyword>
<dbReference type="Gene3D" id="1.25.40.10">
    <property type="entry name" value="Tetratricopeptide repeat domain"/>
    <property type="match status" value="2"/>
</dbReference>
<dbReference type="SMART" id="SM00671">
    <property type="entry name" value="SEL1"/>
    <property type="match status" value="3"/>
</dbReference>
<dbReference type="InterPro" id="IPR011990">
    <property type="entry name" value="TPR-like_helical_dom_sf"/>
</dbReference>
<dbReference type="InterPro" id="IPR052748">
    <property type="entry name" value="ISR_Activator"/>
</dbReference>
<dbReference type="PANTHER" id="PTHR45011:SF1">
    <property type="entry name" value="DAP3-BINDING CELL DEATH ENHANCER 1"/>
    <property type="match status" value="1"/>
</dbReference>
<evidence type="ECO:0000256" key="2">
    <source>
        <dbReference type="SAM" id="Phobius"/>
    </source>
</evidence>